<evidence type="ECO:0000313" key="2">
    <source>
        <dbReference type="Proteomes" id="UP000249645"/>
    </source>
</evidence>
<comment type="caution">
    <text evidence="1">The sequence shown here is derived from an EMBL/GenBank/DDBJ whole genome shotgun (WGS) entry which is preliminary data.</text>
</comment>
<reference evidence="1 2" key="1">
    <citation type="submission" date="2017-11" db="EMBL/GenBank/DDBJ databases">
        <title>Infants hospitalized years apart are colonized by the same room-sourced microbial strains.</title>
        <authorList>
            <person name="Brooks B."/>
            <person name="Olm M.R."/>
            <person name="Firek B.A."/>
            <person name="Baker R."/>
            <person name="Thomas B.C."/>
            <person name="Morowitz M.J."/>
            <person name="Banfield J.F."/>
        </authorList>
    </citation>
    <scope>NUCLEOTIDE SEQUENCE [LARGE SCALE GENOMIC DNA]</scope>
    <source>
        <strain evidence="1">S2_009_000_R2_76</strain>
    </source>
</reference>
<dbReference type="EMBL" id="QFOI01000209">
    <property type="protein sequence ID" value="PZP46871.1"/>
    <property type="molecule type" value="Genomic_DNA"/>
</dbReference>
<name>A0A2W5ES79_9SPHI</name>
<evidence type="ECO:0000313" key="1">
    <source>
        <dbReference type="EMBL" id="PZP46871.1"/>
    </source>
</evidence>
<dbReference type="Proteomes" id="UP000249645">
    <property type="component" value="Unassembled WGS sequence"/>
</dbReference>
<dbReference type="AlphaFoldDB" id="A0A2W5ES79"/>
<proteinExistence type="predicted"/>
<accession>A0A2W5ES79</accession>
<protein>
    <submittedName>
        <fullName evidence="1">Uncharacterized protein</fullName>
    </submittedName>
</protein>
<organism evidence="1 2">
    <name type="scientific">Pseudopedobacter saltans</name>
    <dbReference type="NCBI Taxonomy" id="151895"/>
    <lineage>
        <taxon>Bacteria</taxon>
        <taxon>Pseudomonadati</taxon>
        <taxon>Bacteroidota</taxon>
        <taxon>Sphingobacteriia</taxon>
        <taxon>Sphingobacteriales</taxon>
        <taxon>Sphingobacteriaceae</taxon>
        <taxon>Pseudopedobacter</taxon>
    </lineage>
</organism>
<sequence length="70" mass="8119">MSNMPNKCREQDECSSYSLVFNKEKHNSTCVMEIDIELSFSIEPQCFTKMYAGRGVLHETLDEFGDLYDL</sequence>
<gene>
    <name evidence="1" type="ORF">DI598_11645</name>
</gene>